<evidence type="ECO:0000313" key="1">
    <source>
        <dbReference type="EMBL" id="SFN52853.1"/>
    </source>
</evidence>
<protein>
    <submittedName>
        <fullName evidence="1">Uncharacterized protein</fullName>
    </submittedName>
</protein>
<sequence>MIINGLDSKASQILNKHALLSSLAKGKKSGGISTKIANVNNQPLVNRWGTLYRGMENRPPVTRSNLGKQIHSVAQEKKLYNPLNHLGIPFQQFMHDVSAEPFYGLEKVHSAAR</sequence>
<dbReference type="Proteomes" id="UP000242222">
    <property type="component" value="Unassembled WGS sequence"/>
</dbReference>
<reference evidence="2" key="1">
    <citation type="submission" date="2016-10" db="EMBL/GenBank/DDBJ databases">
        <authorList>
            <person name="Varghese N."/>
            <person name="Submissions S."/>
        </authorList>
    </citation>
    <scope>NUCLEOTIDE SEQUENCE [LARGE SCALE GENOMIC DNA]</scope>
    <source>
        <strain evidence="2">N6PO6</strain>
    </source>
</reference>
<name>A0A1I4ZS20_9GAMM</name>
<evidence type="ECO:0000313" key="2">
    <source>
        <dbReference type="Proteomes" id="UP000242222"/>
    </source>
</evidence>
<keyword evidence="2" id="KW-1185">Reference proteome</keyword>
<dbReference type="EMBL" id="FOVC01000009">
    <property type="protein sequence ID" value="SFN52853.1"/>
    <property type="molecule type" value="Genomic_DNA"/>
</dbReference>
<proteinExistence type="predicted"/>
<dbReference type="AlphaFoldDB" id="A0A1I4ZS20"/>
<dbReference type="RefSeq" id="WP_092878820.1">
    <property type="nucleotide sequence ID" value="NZ_FOVC01000009.1"/>
</dbReference>
<gene>
    <name evidence="1" type="ORF">SAMN05216516_109114</name>
</gene>
<accession>A0A1I4ZS20</accession>
<organism evidence="1 2">
    <name type="scientific">Izhakiella capsodis</name>
    <dbReference type="NCBI Taxonomy" id="1367852"/>
    <lineage>
        <taxon>Bacteria</taxon>
        <taxon>Pseudomonadati</taxon>
        <taxon>Pseudomonadota</taxon>
        <taxon>Gammaproteobacteria</taxon>
        <taxon>Enterobacterales</taxon>
        <taxon>Erwiniaceae</taxon>
        <taxon>Izhakiella</taxon>
    </lineage>
</organism>